<dbReference type="GO" id="GO:0030422">
    <property type="term" value="P:siRNA processing"/>
    <property type="evidence" value="ECO:0007669"/>
    <property type="project" value="TreeGrafter"/>
</dbReference>
<evidence type="ECO:0000259" key="10">
    <source>
        <dbReference type="Pfam" id="PF05183"/>
    </source>
</evidence>
<keyword evidence="3 8" id="KW-0808">Transferase</keyword>
<proteinExistence type="inferred from homology"/>
<evidence type="ECO:0000313" key="14">
    <source>
        <dbReference type="EMBL" id="KAH9320935.1"/>
    </source>
</evidence>
<evidence type="ECO:0000256" key="9">
    <source>
        <dbReference type="SAM" id="MobiDB-lite"/>
    </source>
</evidence>
<evidence type="ECO:0000256" key="7">
    <source>
        <dbReference type="ARBA" id="ARBA00048744"/>
    </source>
</evidence>
<evidence type="ECO:0000256" key="1">
    <source>
        <dbReference type="ARBA" id="ARBA00005762"/>
    </source>
</evidence>
<reference evidence="14 15" key="1">
    <citation type="journal article" date="2021" name="Nat. Plants">
        <title>The Taxus genome provides insights into paclitaxel biosynthesis.</title>
        <authorList>
            <person name="Xiong X."/>
            <person name="Gou J."/>
            <person name="Liao Q."/>
            <person name="Li Y."/>
            <person name="Zhou Q."/>
            <person name="Bi G."/>
            <person name="Li C."/>
            <person name="Du R."/>
            <person name="Wang X."/>
            <person name="Sun T."/>
            <person name="Guo L."/>
            <person name="Liang H."/>
            <person name="Lu P."/>
            <person name="Wu Y."/>
            <person name="Zhang Z."/>
            <person name="Ro D.K."/>
            <person name="Shang Y."/>
            <person name="Huang S."/>
            <person name="Yan J."/>
        </authorList>
    </citation>
    <scope>NUCLEOTIDE SEQUENCE [LARGE SCALE GENOMIC DNA]</scope>
    <source>
        <strain evidence="14">Ta-2019</strain>
    </source>
</reference>
<dbReference type="Pfam" id="PF26253">
    <property type="entry name" value="RdRP_head"/>
    <property type="match status" value="1"/>
</dbReference>
<dbReference type="GO" id="GO:0031380">
    <property type="term" value="C:nuclear RNA-directed RNA polymerase complex"/>
    <property type="evidence" value="ECO:0007669"/>
    <property type="project" value="TreeGrafter"/>
</dbReference>
<dbReference type="InterPro" id="IPR058751">
    <property type="entry name" value="RDRP_helical"/>
</dbReference>
<evidence type="ECO:0000259" key="11">
    <source>
        <dbReference type="Pfam" id="PF24823"/>
    </source>
</evidence>
<gene>
    <name evidence="14" type="ORF">KI387_015574</name>
</gene>
<evidence type="ECO:0000256" key="2">
    <source>
        <dbReference type="ARBA" id="ARBA00022484"/>
    </source>
</evidence>
<evidence type="ECO:0000256" key="3">
    <source>
        <dbReference type="ARBA" id="ARBA00022679"/>
    </source>
</evidence>
<keyword evidence="4 8" id="KW-0548">Nucleotidyltransferase</keyword>
<evidence type="ECO:0000256" key="4">
    <source>
        <dbReference type="ARBA" id="ARBA00022695"/>
    </source>
</evidence>
<dbReference type="InterPro" id="IPR057596">
    <property type="entry name" value="RDRP_core"/>
</dbReference>
<evidence type="ECO:0000259" key="13">
    <source>
        <dbReference type="Pfam" id="PF26253"/>
    </source>
</evidence>
<feature type="compositionally biased region" description="Low complexity" evidence="9">
    <location>
        <begin position="100"/>
        <end position="119"/>
    </location>
</feature>
<dbReference type="GO" id="GO:0003968">
    <property type="term" value="F:RNA-directed RNA polymerase activity"/>
    <property type="evidence" value="ECO:0007669"/>
    <property type="project" value="UniProtKB-KW"/>
</dbReference>
<comment type="catalytic activity">
    <reaction evidence="7 8">
        <text>RNA(n) + a ribonucleoside 5'-triphosphate = RNA(n+1) + diphosphate</text>
        <dbReference type="Rhea" id="RHEA:21248"/>
        <dbReference type="Rhea" id="RHEA-COMP:14527"/>
        <dbReference type="Rhea" id="RHEA-COMP:17342"/>
        <dbReference type="ChEBI" id="CHEBI:33019"/>
        <dbReference type="ChEBI" id="CHEBI:61557"/>
        <dbReference type="ChEBI" id="CHEBI:140395"/>
        <dbReference type="EC" id="2.7.7.48"/>
    </reaction>
</comment>
<feature type="domain" description="RDRP core" evidence="10">
    <location>
        <begin position="540"/>
        <end position="1109"/>
    </location>
</feature>
<dbReference type="InterPro" id="IPR057590">
    <property type="entry name" value="PH_RDR1/2-like"/>
</dbReference>
<evidence type="ECO:0000313" key="15">
    <source>
        <dbReference type="Proteomes" id="UP000824469"/>
    </source>
</evidence>
<comment type="function">
    <text evidence="8">Probably involved in the RNA silencing pathway and required for the generation of small interfering RNAs (siRNAs).</text>
</comment>
<sequence>MASTTIQISRIPFIPNEQLLVDFLEETVGNGRVRGCRLIKQSSLNSHQDSDSEVSALVEIESAESALALHDLAKAGILSFWCASLAVQFVHNQDTIPQPEVLPESPSSLPELPKALPELPKARPESPKVASDPNNAIRQPKLSVPQLVSQVNFYLDQLLSEQASAAEENTPVPRLVSEPKDSLVHELKPVYDPVPQGVSETRASVPKVAKPFEPKVVSAPRISAPKVIPEPNVAPQSHQQVSVSKKLSDPKVIYGSKGASTSKPPQMCLEGIDLHMGCEISENSFCVLCSFNGVFAEIQFEFGHKRISLFVRDSLIEYKMDIGYPDICYIRRGQAAGKVTQLLLIRLRNAPRIYSNMCSGSQRESSGYNKDAQWIRTTDFTQCCSIGQSSSFCLELPNSVDISRIQNKFAHYEEIEDKIFLEHARSCSSTSNLVPIISPPEGFHLPYKVVFKINSLVQQGILSWPTLGKEFFNLLLPERSPVSYINQALIKLGNLGRKTCYRPVDWLTKQLDMLGKSKGRLHSEEISPDNGLIQINRVQITPSKVYFCGPEVNVSNRVTRHFADYIENFIRVSFVDENLNTLSSRDLSRWMGREAPQKHTKIYERILSVLKEGIEIGNKKFEFLAFSSSQLRESSLWMFASTDTVNADGIRKWLGNFAAIKCVAKCATRMGQSFSSSTETVDVPLHEFEYIPDIDVYSRGRKYIFSDGIGKISPSLAEQLARKCGCEKKIPSAFQIRYAGFKGVVAVDPTSSFKLSLRPSMRKYTSNNISLDVLSLARYGPFFLNRQIITLLSTLGVKDENFEMLQKQAVAHLDRLLTNREEALGALHILFSGENHHILTDMLSCGYCPSSEPYLSMMLRAFRASKIQELKNKARIFVPKGRCLMGCLDETGTLHYGEVFIQICAPGNKQLHDAGNNPNSIVEGKVIVVKNPCLHPGDIRVLRAVNTPKLHHMVDCIVFPQHGERPHPSECSGSDLDGDLYFTSWDESLIPPQQCAPMDYVAKPLKELDRNVTIEDIQEHFANHMVNDTLGIIANSHVAFADQEPEMAWSPKCLQLAEIHSTAVDYAKTGVAAEIPPELHPKRYPDFMEKEDKETYKSTKILGKLYRSVQEATTENCYVAEKAYDKDLEVLGYDRYLEEAFMYKTRYDSKLATLMDHYDIKNEAEIISGNIESMSNFVGSTKRYGYVRETIMTAVKSLKKEAKGWFGLEDSYRDVCESTKNVSVHTKYAKASAWYYVTYHPSYWGKRVCDDNTTTAHLISFPWVLYDVLLHIKRSKQQQSHVSHS</sequence>
<dbReference type="Pfam" id="PF26252">
    <property type="entry name" value="RdRP_helical"/>
    <property type="match status" value="1"/>
</dbReference>
<dbReference type="Pfam" id="PF05183">
    <property type="entry name" value="RdRP"/>
    <property type="match status" value="1"/>
</dbReference>
<dbReference type="Proteomes" id="UP000824469">
    <property type="component" value="Unassembled WGS sequence"/>
</dbReference>
<evidence type="ECO:0000256" key="5">
    <source>
        <dbReference type="ARBA" id="ARBA00022884"/>
    </source>
</evidence>
<feature type="domain" description="RDRP C-terminal head" evidence="13">
    <location>
        <begin position="1123"/>
        <end position="1280"/>
    </location>
</feature>
<organism evidence="14 15">
    <name type="scientific">Taxus chinensis</name>
    <name type="common">Chinese yew</name>
    <name type="synonym">Taxus wallichiana var. chinensis</name>
    <dbReference type="NCBI Taxonomy" id="29808"/>
    <lineage>
        <taxon>Eukaryota</taxon>
        <taxon>Viridiplantae</taxon>
        <taxon>Streptophyta</taxon>
        <taxon>Embryophyta</taxon>
        <taxon>Tracheophyta</taxon>
        <taxon>Spermatophyta</taxon>
        <taxon>Pinopsida</taxon>
        <taxon>Pinidae</taxon>
        <taxon>Conifers II</taxon>
        <taxon>Cupressales</taxon>
        <taxon>Taxaceae</taxon>
        <taxon>Taxus</taxon>
    </lineage>
</organism>
<dbReference type="EC" id="2.7.7.48" evidence="8"/>
<keyword evidence="5 8" id="KW-0694">RNA-binding</keyword>
<dbReference type="GO" id="GO:0003723">
    <property type="term" value="F:RNA binding"/>
    <property type="evidence" value="ECO:0007669"/>
    <property type="project" value="UniProtKB-KW"/>
</dbReference>
<name>A0AA38GFD4_TAXCH</name>
<feature type="domain" description="RDRP helical" evidence="12">
    <location>
        <begin position="438"/>
        <end position="519"/>
    </location>
</feature>
<comment type="caution">
    <text evidence="14">The sequence shown here is derived from an EMBL/GenBank/DDBJ whole genome shotgun (WGS) entry which is preliminary data.</text>
</comment>
<dbReference type="InterPro" id="IPR007855">
    <property type="entry name" value="RDRP"/>
</dbReference>
<feature type="domain" description="RDR1/2-like PH-like" evidence="11">
    <location>
        <begin position="274"/>
        <end position="418"/>
    </location>
</feature>
<dbReference type="InterPro" id="IPR058752">
    <property type="entry name" value="RDRP_C_head"/>
</dbReference>
<protein>
    <recommendedName>
        <fullName evidence="8">RNA-dependent RNA polymerase</fullName>
        <ecNumber evidence="8">2.7.7.48</ecNumber>
    </recommendedName>
</protein>
<evidence type="ECO:0000256" key="8">
    <source>
        <dbReference type="RuleBase" id="RU363098"/>
    </source>
</evidence>
<dbReference type="OMA" id="MACERIP"/>
<dbReference type="PANTHER" id="PTHR23079">
    <property type="entry name" value="RNA-DEPENDENT RNA POLYMERASE"/>
    <property type="match status" value="1"/>
</dbReference>
<feature type="region of interest" description="Disordered" evidence="9">
    <location>
        <begin position="100"/>
        <end position="141"/>
    </location>
</feature>
<keyword evidence="15" id="KW-1185">Reference proteome</keyword>
<keyword evidence="2 8" id="KW-0696">RNA-directed RNA polymerase</keyword>
<dbReference type="Pfam" id="PF24823">
    <property type="entry name" value="PH_RDR2"/>
    <property type="match status" value="1"/>
</dbReference>
<comment type="similarity">
    <text evidence="1 8">Belongs to the RdRP family.</text>
</comment>
<evidence type="ECO:0000259" key="12">
    <source>
        <dbReference type="Pfam" id="PF26252"/>
    </source>
</evidence>
<accession>A0AA38GFD4</accession>
<dbReference type="EMBL" id="JAHRHJ020000003">
    <property type="protein sequence ID" value="KAH9320935.1"/>
    <property type="molecule type" value="Genomic_DNA"/>
</dbReference>
<evidence type="ECO:0000256" key="6">
    <source>
        <dbReference type="ARBA" id="ARBA00023158"/>
    </source>
</evidence>
<keyword evidence="6 8" id="KW-0943">RNA-mediated gene silencing</keyword>
<dbReference type="PANTHER" id="PTHR23079:SF1">
    <property type="entry name" value="RNA-DEPENDENT RNA POLYMERASE 1"/>
    <property type="match status" value="1"/>
</dbReference>